<gene>
    <name evidence="2" type="ORF">A3A96_03080</name>
</gene>
<dbReference type="InterPro" id="IPR047216">
    <property type="entry name" value="Endonuclease_DUF559_bact"/>
</dbReference>
<dbReference type="SUPFAM" id="SSF52980">
    <property type="entry name" value="Restriction endonuclease-like"/>
    <property type="match status" value="1"/>
</dbReference>
<sequence>MKWIHNNQSLRDRRKELRKNSTRSEQDLWFELRNSKSGVKFKRQHSVGGYIADFYCQKHNLIIEVDGEIHNSKEAQEYDMVRDKYFTELGYRVLRIHNNEVDKDIEKVLDKIKSYFVN</sequence>
<feature type="domain" description="DUF559" evidence="1">
    <location>
        <begin position="10"/>
        <end position="114"/>
    </location>
</feature>
<organism evidence="2 3">
    <name type="scientific">Candidatus Zambryskibacteria bacterium RIFCSPLOWO2_01_FULL_39_39</name>
    <dbReference type="NCBI Taxonomy" id="1802758"/>
    <lineage>
        <taxon>Bacteria</taxon>
        <taxon>Candidatus Zambryskiibacteriota</taxon>
    </lineage>
</organism>
<evidence type="ECO:0000259" key="1">
    <source>
        <dbReference type="Pfam" id="PF04480"/>
    </source>
</evidence>
<dbReference type="InterPro" id="IPR007569">
    <property type="entry name" value="DUF559"/>
</dbReference>
<dbReference type="InterPro" id="IPR011335">
    <property type="entry name" value="Restrct_endonuc-II-like"/>
</dbReference>
<name>A0A1G2TWL9_9BACT</name>
<dbReference type="Proteomes" id="UP000177707">
    <property type="component" value="Unassembled WGS sequence"/>
</dbReference>
<protein>
    <recommendedName>
        <fullName evidence="1">DUF559 domain-containing protein</fullName>
    </recommendedName>
</protein>
<dbReference type="Gene3D" id="3.40.960.10">
    <property type="entry name" value="VSR Endonuclease"/>
    <property type="match status" value="1"/>
</dbReference>
<dbReference type="STRING" id="1802758.A3A96_03080"/>
<reference evidence="2 3" key="1">
    <citation type="journal article" date="2016" name="Nat. Commun.">
        <title>Thousands of microbial genomes shed light on interconnected biogeochemical processes in an aquifer system.</title>
        <authorList>
            <person name="Anantharaman K."/>
            <person name="Brown C.T."/>
            <person name="Hug L.A."/>
            <person name="Sharon I."/>
            <person name="Castelle C.J."/>
            <person name="Probst A.J."/>
            <person name="Thomas B.C."/>
            <person name="Singh A."/>
            <person name="Wilkins M.J."/>
            <person name="Karaoz U."/>
            <person name="Brodie E.L."/>
            <person name="Williams K.H."/>
            <person name="Hubbard S.S."/>
            <person name="Banfield J.F."/>
        </authorList>
    </citation>
    <scope>NUCLEOTIDE SEQUENCE [LARGE SCALE GENOMIC DNA]</scope>
</reference>
<dbReference type="Pfam" id="PF04480">
    <property type="entry name" value="DUF559"/>
    <property type="match status" value="1"/>
</dbReference>
<dbReference type="PANTHER" id="PTHR38590">
    <property type="entry name" value="BLL0828 PROTEIN"/>
    <property type="match status" value="1"/>
</dbReference>
<dbReference type="PANTHER" id="PTHR38590:SF1">
    <property type="entry name" value="BLL0828 PROTEIN"/>
    <property type="match status" value="1"/>
</dbReference>
<accession>A0A1G2TWL9</accession>
<proteinExistence type="predicted"/>
<dbReference type="CDD" id="cd01038">
    <property type="entry name" value="Endonuclease_DUF559"/>
    <property type="match status" value="1"/>
</dbReference>
<evidence type="ECO:0000313" key="3">
    <source>
        <dbReference type="Proteomes" id="UP000177707"/>
    </source>
</evidence>
<dbReference type="AlphaFoldDB" id="A0A1G2TWL9"/>
<dbReference type="EMBL" id="MHWB01000011">
    <property type="protein sequence ID" value="OHB01624.1"/>
    <property type="molecule type" value="Genomic_DNA"/>
</dbReference>
<evidence type="ECO:0000313" key="2">
    <source>
        <dbReference type="EMBL" id="OHB01624.1"/>
    </source>
</evidence>
<comment type="caution">
    <text evidence="2">The sequence shown here is derived from an EMBL/GenBank/DDBJ whole genome shotgun (WGS) entry which is preliminary data.</text>
</comment>